<dbReference type="RefSeq" id="WP_192760136.1">
    <property type="nucleotide sequence ID" value="NZ_JADBDZ010000001.1"/>
</dbReference>
<keyword evidence="2" id="KW-0812">Transmembrane</keyword>
<evidence type="ECO:0000313" key="3">
    <source>
        <dbReference type="EMBL" id="MBE1533620.1"/>
    </source>
</evidence>
<gene>
    <name evidence="3" type="ORF">H4W34_003453</name>
</gene>
<protein>
    <recommendedName>
        <fullName evidence="5">DUF4190 domain-containing protein</fullName>
    </recommendedName>
</protein>
<sequence>MSEQPGHPAPEDDRPDGRPAGEPPAESPEAAPERDETPGRPDLPERSGEAAPPEPSGGHGPWGTQEQKPDGEPVKAGQRPGERASWRALWLGGLALLTAFFFYPLGLVLGIAALVVGVRSRREARRGRGVAPGAVAGIALGAVGLVLSSLSVALTAYLWTELSGYQSCVGSANTGIDRQTCQDEWFPKIEDRMGLPEGSMDEYGDLL</sequence>
<dbReference type="EMBL" id="JADBDZ010000001">
    <property type="protein sequence ID" value="MBE1533620.1"/>
    <property type="molecule type" value="Genomic_DNA"/>
</dbReference>
<reference evidence="3 4" key="1">
    <citation type="submission" date="2020-10" db="EMBL/GenBank/DDBJ databases">
        <title>Sequencing the genomes of 1000 actinobacteria strains.</title>
        <authorList>
            <person name="Klenk H.-P."/>
        </authorList>
    </citation>
    <scope>NUCLEOTIDE SEQUENCE [LARGE SCALE GENOMIC DNA]</scope>
    <source>
        <strain evidence="3 4">DSM 46744</strain>
    </source>
</reference>
<evidence type="ECO:0008006" key="5">
    <source>
        <dbReference type="Google" id="ProtNLM"/>
    </source>
</evidence>
<feature type="compositionally biased region" description="Basic and acidic residues" evidence="1">
    <location>
        <begin position="31"/>
        <end position="48"/>
    </location>
</feature>
<keyword evidence="4" id="KW-1185">Reference proteome</keyword>
<evidence type="ECO:0000256" key="2">
    <source>
        <dbReference type="SAM" id="Phobius"/>
    </source>
</evidence>
<feature type="transmembrane region" description="Helical" evidence="2">
    <location>
        <begin position="89"/>
        <end position="118"/>
    </location>
</feature>
<keyword evidence="2" id="KW-0472">Membrane</keyword>
<name>A0ABR9JSS0_9ACTN</name>
<dbReference type="Proteomes" id="UP000627838">
    <property type="component" value="Unassembled WGS sequence"/>
</dbReference>
<evidence type="ECO:0000313" key="4">
    <source>
        <dbReference type="Proteomes" id="UP000627838"/>
    </source>
</evidence>
<evidence type="ECO:0000256" key="1">
    <source>
        <dbReference type="SAM" id="MobiDB-lite"/>
    </source>
</evidence>
<feature type="transmembrane region" description="Helical" evidence="2">
    <location>
        <begin position="130"/>
        <end position="159"/>
    </location>
</feature>
<keyword evidence="2" id="KW-1133">Transmembrane helix</keyword>
<feature type="compositionally biased region" description="Basic and acidic residues" evidence="1">
    <location>
        <begin position="9"/>
        <end position="19"/>
    </location>
</feature>
<feature type="region of interest" description="Disordered" evidence="1">
    <location>
        <begin position="1"/>
        <end position="80"/>
    </location>
</feature>
<accession>A0ABR9JSS0</accession>
<comment type="caution">
    <text evidence="3">The sequence shown here is derived from an EMBL/GenBank/DDBJ whole genome shotgun (WGS) entry which is preliminary data.</text>
</comment>
<proteinExistence type="predicted"/>
<organism evidence="3 4">
    <name type="scientific">Actinomadura algeriensis</name>
    <dbReference type="NCBI Taxonomy" id="1679523"/>
    <lineage>
        <taxon>Bacteria</taxon>
        <taxon>Bacillati</taxon>
        <taxon>Actinomycetota</taxon>
        <taxon>Actinomycetes</taxon>
        <taxon>Streptosporangiales</taxon>
        <taxon>Thermomonosporaceae</taxon>
        <taxon>Actinomadura</taxon>
    </lineage>
</organism>